<evidence type="ECO:0000313" key="1">
    <source>
        <dbReference type="EMBL" id="MPM90540.1"/>
    </source>
</evidence>
<accession>A0A645DM67</accession>
<reference evidence="1" key="1">
    <citation type="submission" date="2019-08" db="EMBL/GenBank/DDBJ databases">
        <authorList>
            <person name="Kucharzyk K."/>
            <person name="Murdoch R.W."/>
            <person name="Higgins S."/>
            <person name="Loffler F."/>
        </authorList>
    </citation>
    <scope>NUCLEOTIDE SEQUENCE</scope>
</reference>
<dbReference type="EMBL" id="VSSQ01037768">
    <property type="protein sequence ID" value="MPM90540.1"/>
    <property type="molecule type" value="Genomic_DNA"/>
</dbReference>
<dbReference type="InterPro" id="IPR015424">
    <property type="entry name" value="PyrdxlP-dep_Trfase"/>
</dbReference>
<proteinExistence type="predicted"/>
<dbReference type="AlphaFoldDB" id="A0A645DM67"/>
<gene>
    <name evidence="1" type="ORF">SDC9_137661</name>
</gene>
<name>A0A645DM67_9ZZZZ</name>
<dbReference type="InterPro" id="IPR015422">
    <property type="entry name" value="PyrdxlP-dep_Trfase_small"/>
</dbReference>
<evidence type="ECO:0008006" key="2">
    <source>
        <dbReference type="Google" id="ProtNLM"/>
    </source>
</evidence>
<protein>
    <recommendedName>
        <fullName evidence="2">Low-specificity L-threonine aldolase</fullName>
    </recommendedName>
</protein>
<dbReference type="Gene3D" id="3.90.1150.10">
    <property type="entry name" value="Aspartate Aminotransferase, domain 1"/>
    <property type="match status" value="1"/>
</dbReference>
<organism evidence="1">
    <name type="scientific">bioreactor metagenome</name>
    <dbReference type="NCBI Taxonomy" id="1076179"/>
    <lineage>
        <taxon>unclassified sequences</taxon>
        <taxon>metagenomes</taxon>
        <taxon>ecological metagenomes</taxon>
    </lineage>
</organism>
<comment type="caution">
    <text evidence="1">The sequence shown here is derived from an EMBL/GenBank/DDBJ whole genome shotgun (WGS) entry which is preliminary data.</text>
</comment>
<dbReference type="SUPFAM" id="SSF53383">
    <property type="entry name" value="PLP-dependent transferases"/>
    <property type="match status" value="1"/>
</dbReference>
<sequence length="83" mass="9941">MAKYLESRLKEISEIEISRPVETNAVFAIIPRYLCEELLKKHLFYLWDETTNEVRWMCSFNTTKEDIDIFVNDIIRIVTVNKI</sequence>